<dbReference type="EMBL" id="BAAAYN010000018">
    <property type="protein sequence ID" value="GAA3387432.1"/>
    <property type="molecule type" value="Genomic_DNA"/>
</dbReference>
<dbReference type="InterPro" id="IPR012337">
    <property type="entry name" value="RNaseH-like_sf"/>
</dbReference>
<dbReference type="InterPro" id="IPR050275">
    <property type="entry name" value="PGM_Phosphatase"/>
</dbReference>
<protein>
    <recommendedName>
        <fullName evidence="2">RNase H type-1 domain-containing protein</fullName>
    </recommendedName>
</protein>
<organism evidence="3 4">
    <name type="scientific">Cryptosporangium minutisporangium</name>
    <dbReference type="NCBI Taxonomy" id="113569"/>
    <lineage>
        <taxon>Bacteria</taxon>
        <taxon>Bacillati</taxon>
        <taxon>Actinomycetota</taxon>
        <taxon>Actinomycetes</taxon>
        <taxon>Cryptosporangiales</taxon>
        <taxon>Cryptosporangiaceae</taxon>
        <taxon>Cryptosporangium</taxon>
    </lineage>
</organism>
<dbReference type="SUPFAM" id="SSF53098">
    <property type="entry name" value="Ribonuclease H-like"/>
    <property type="match status" value="1"/>
</dbReference>
<dbReference type="RefSeq" id="WP_345728693.1">
    <property type="nucleotide sequence ID" value="NZ_BAAAYN010000018.1"/>
</dbReference>
<gene>
    <name evidence="3" type="ORF">GCM10020369_29900</name>
</gene>
<dbReference type="PANTHER" id="PTHR48100:SF1">
    <property type="entry name" value="HISTIDINE PHOSPHATASE FAMILY PROTEIN-RELATED"/>
    <property type="match status" value="1"/>
</dbReference>
<evidence type="ECO:0000256" key="1">
    <source>
        <dbReference type="SAM" id="MobiDB-lite"/>
    </source>
</evidence>
<feature type="domain" description="RNase H type-1" evidence="2">
    <location>
        <begin position="2"/>
        <end position="134"/>
    </location>
</feature>
<dbReference type="InterPro" id="IPR014636">
    <property type="entry name" value="RNaseH/PGlycerate_mutase"/>
</dbReference>
<dbReference type="InterPro" id="IPR036397">
    <property type="entry name" value="RNaseH_sf"/>
</dbReference>
<dbReference type="Proteomes" id="UP001501676">
    <property type="component" value="Unassembled WGS sequence"/>
</dbReference>
<dbReference type="InterPro" id="IPR029033">
    <property type="entry name" value="His_PPase_superfam"/>
</dbReference>
<name>A0ABP6SWU3_9ACTN</name>
<feature type="compositionally biased region" description="Low complexity" evidence="1">
    <location>
        <begin position="161"/>
        <end position="206"/>
    </location>
</feature>
<dbReference type="CDD" id="cd09279">
    <property type="entry name" value="RNase_HI_like"/>
    <property type="match status" value="1"/>
</dbReference>
<dbReference type="InterPro" id="IPR013078">
    <property type="entry name" value="His_Pase_superF_clade-1"/>
</dbReference>
<dbReference type="SMART" id="SM00855">
    <property type="entry name" value="PGAM"/>
    <property type="match status" value="1"/>
</dbReference>
<reference evidence="4" key="1">
    <citation type="journal article" date="2019" name="Int. J. Syst. Evol. Microbiol.">
        <title>The Global Catalogue of Microorganisms (GCM) 10K type strain sequencing project: providing services to taxonomists for standard genome sequencing and annotation.</title>
        <authorList>
            <consortium name="The Broad Institute Genomics Platform"/>
            <consortium name="The Broad Institute Genome Sequencing Center for Infectious Disease"/>
            <person name="Wu L."/>
            <person name="Ma J."/>
        </authorList>
    </citation>
    <scope>NUCLEOTIDE SEQUENCE [LARGE SCALE GENOMIC DNA]</scope>
    <source>
        <strain evidence="4">JCM 9458</strain>
    </source>
</reference>
<dbReference type="Pfam" id="PF13456">
    <property type="entry name" value="RVT_3"/>
    <property type="match status" value="1"/>
</dbReference>
<evidence type="ECO:0000259" key="2">
    <source>
        <dbReference type="PROSITE" id="PS50879"/>
    </source>
</evidence>
<feature type="compositionally biased region" description="Low complexity" evidence="1">
    <location>
        <begin position="215"/>
        <end position="245"/>
    </location>
</feature>
<evidence type="ECO:0000313" key="4">
    <source>
        <dbReference type="Proteomes" id="UP001501676"/>
    </source>
</evidence>
<sequence length="481" mass="49456">MSFDHVVVEADGGSRGNPGNAGYGAVVLDPETGAVLAERAKGLGITTNNVAEYSGLIAGLEAAQAVGARRVDVRMDSKLVIEQCSGRWQVKQPHLRPLVSRATELLGSFEATTLSWIPRAENKAADALANRAMDGEDVVRDLVAGGGSAGRPGPPADVRTDAAAAPRAGTAARGGAMAAAEPAEKAAAASATGKAKPAAAPAAGKAKAADRRADAPTLFDAADAGPTSAASAGGTDPTATAPAEASRGDAPQNRPAVATGHASMKSAVPGWSSGPQRRTTTTVLVRHASSLLSPERRFSGRGDVPLSEDGVAQAERVAARLGARPGIDLVISSPLRRARHTAELIAKAADVDLVTDDDLVEADFGAWEGLTFSEARRADPAALDAWLASPDVAPPGGESFAQVAERVNAWRERLLAEYAGQTLVVVSHVTPLKTLLRLALEAPPSMLYRLQLDVTGVSEVDWYADGPANVRLVNDAHHLAG</sequence>
<comment type="caution">
    <text evidence="3">The sequence shown here is derived from an EMBL/GenBank/DDBJ whole genome shotgun (WGS) entry which is preliminary data.</text>
</comment>
<dbReference type="PIRSF" id="PIRSF036922">
    <property type="entry name" value="RNaseH_PGAM"/>
    <property type="match status" value="1"/>
</dbReference>
<evidence type="ECO:0000313" key="3">
    <source>
        <dbReference type="EMBL" id="GAA3387432.1"/>
    </source>
</evidence>
<accession>A0ABP6SWU3</accession>
<dbReference type="PROSITE" id="PS50879">
    <property type="entry name" value="RNASE_H_1"/>
    <property type="match status" value="1"/>
</dbReference>
<keyword evidence="4" id="KW-1185">Reference proteome</keyword>
<dbReference type="PANTHER" id="PTHR48100">
    <property type="entry name" value="BROAD-SPECIFICITY PHOSPHATASE YOR283W-RELATED"/>
    <property type="match status" value="1"/>
</dbReference>
<feature type="region of interest" description="Disordered" evidence="1">
    <location>
        <begin position="143"/>
        <end position="278"/>
    </location>
</feature>
<dbReference type="Gene3D" id="3.40.50.1240">
    <property type="entry name" value="Phosphoglycerate mutase-like"/>
    <property type="match status" value="1"/>
</dbReference>
<dbReference type="Pfam" id="PF00300">
    <property type="entry name" value="His_Phos_1"/>
    <property type="match status" value="1"/>
</dbReference>
<proteinExistence type="predicted"/>
<dbReference type="SUPFAM" id="SSF53254">
    <property type="entry name" value="Phosphoglycerate mutase-like"/>
    <property type="match status" value="1"/>
</dbReference>
<dbReference type="NCBIfam" id="NF005567">
    <property type="entry name" value="PRK07238.1"/>
    <property type="match status" value="1"/>
</dbReference>
<dbReference type="InterPro" id="IPR002156">
    <property type="entry name" value="RNaseH_domain"/>
</dbReference>
<dbReference type="CDD" id="cd07067">
    <property type="entry name" value="HP_PGM_like"/>
    <property type="match status" value="1"/>
</dbReference>
<dbReference type="Gene3D" id="3.30.420.10">
    <property type="entry name" value="Ribonuclease H-like superfamily/Ribonuclease H"/>
    <property type="match status" value="1"/>
</dbReference>